<name>A0A6A6H9I2_VIRVR</name>
<keyword evidence="3" id="KW-1185">Reference proteome</keyword>
<evidence type="ECO:0000256" key="1">
    <source>
        <dbReference type="SAM" id="SignalP"/>
    </source>
</evidence>
<proteinExistence type="predicted"/>
<evidence type="ECO:0000313" key="2">
    <source>
        <dbReference type="EMBL" id="KAF2234498.1"/>
    </source>
</evidence>
<protein>
    <recommendedName>
        <fullName evidence="4">Ecp2 effector protein domain-containing protein</fullName>
    </recommendedName>
</protein>
<gene>
    <name evidence="2" type="ORF">EV356DRAFT_532808</name>
</gene>
<dbReference type="EMBL" id="ML991798">
    <property type="protein sequence ID" value="KAF2234498.1"/>
    <property type="molecule type" value="Genomic_DNA"/>
</dbReference>
<dbReference type="Proteomes" id="UP000800092">
    <property type="component" value="Unassembled WGS sequence"/>
</dbReference>
<dbReference type="AlphaFoldDB" id="A0A6A6H9I2"/>
<accession>A0A6A6H9I2</accession>
<feature type="chain" id="PRO_5025416233" description="Ecp2 effector protein domain-containing protein" evidence="1">
    <location>
        <begin position="20"/>
        <end position="140"/>
    </location>
</feature>
<reference evidence="2" key="1">
    <citation type="journal article" date="2020" name="Stud. Mycol.">
        <title>101 Dothideomycetes genomes: a test case for predicting lifestyles and emergence of pathogens.</title>
        <authorList>
            <person name="Haridas S."/>
            <person name="Albert R."/>
            <person name="Binder M."/>
            <person name="Bloem J."/>
            <person name="Labutti K."/>
            <person name="Salamov A."/>
            <person name="Andreopoulos B."/>
            <person name="Baker S."/>
            <person name="Barry K."/>
            <person name="Bills G."/>
            <person name="Bluhm B."/>
            <person name="Cannon C."/>
            <person name="Castanera R."/>
            <person name="Culley D."/>
            <person name="Daum C."/>
            <person name="Ezra D."/>
            <person name="Gonzalez J."/>
            <person name="Henrissat B."/>
            <person name="Kuo A."/>
            <person name="Liang C."/>
            <person name="Lipzen A."/>
            <person name="Lutzoni F."/>
            <person name="Magnuson J."/>
            <person name="Mondo S."/>
            <person name="Nolan M."/>
            <person name="Ohm R."/>
            <person name="Pangilinan J."/>
            <person name="Park H.-J."/>
            <person name="Ramirez L."/>
            <person name="Alfaro M."/>
            <person name="Sun H."/>
            <person name="Tritt A."/>
            <person name="Yoshinaga Y."/>
            <person name="Zwiers L.-H."/>
            <person name="Turgeon B."/>
            <person name="Goodwin S."/>
            <person name="Spatafora J."/>
            <person name="Crous P."/>
            <person name="Grigoriev I."/>
        </authorList>
    </citation>
    <scope>NUCLEOTIDE SEQUENCE</scope>
    <source>
        <strain evidence="2">Tuck. ex Michener</strain>
    </source>
</reference>
<evidence type="ECO:0008006" key="4">
    <source>
        <dbReference type="Google" id="ProtNLM"/>
    </source>
</evidence>
<dbReference type="OrthoDB" id="10563499at2759"/>
<feature type="signal peptide" evidence="1">
    <location>
        <begin position="1"/>
        <end position="19"/>
    </location>
</feature>
<evidence type="ECO:0000313" key="3">
    <source>
        <dbReference type="Proteomes" id="UP000800092"/>
    </source>
</evidence>
<keyword evidence="1" id="KW-0732">Signal</keyword>
<organism evidence="2 3">
    <name type="scientific">Viridothelium virens</name>
    <name type="common">Speckled blister lichen</name>
    <name type="synonym">Trypethelium virens</name>
    <dbReference type="NCBI Taxonomy" id="1048519"/>
    <lineage>
        <taxon>Eukaryota</taxon>
        <taxon>Fungi</taxon>
        <taxon>Dikarya</taxon>
        <taxon>Ascomycota</taxon>
        <taxon>Pezizomycotina</taxon>
        <taxon>Dothideomycetes</taxon>
        <taxon>Dothideomycetes incertae sedis</taxon>
        <taxon>Trypetheliales</taxon>
        <taxon>Trypetheliaceae</taxon>
        <taxon>Viridothelium</taxon>
    </lineage>
</organism>
<sequence>MPLLQAVLPFLFLVLPAAAIYSAPPASCFTDNNGKAKPLKKPGDGDSDDIASAFGGACSEFSGPLDVEGNVDVYTATYETSRYDNRGKRPSCSDITSDLTNLVGQCPYGGVLQHFNTLGHKGNVVVELNNGPNTPNPLPW</sequence>